<evidence type="ECO:0000256" key="5">
    <source>
        <dbReference type="ARBA" id="ARBA00023004"/>
    </source>
</evidence>
<dbReference type="AlphaFoldDB" id="A0A1J5SV10"/>
<dbReference type="InterPro" id="IPR006620">
    <property type="entry name" value="Pro_4_hyd_alph"/>
</dbReference>
<dbReference type="NCBIfam" id="NF003975">
    <property type="entry name" value="PRK05467.1-4"/>
    <property type="match status" value="1"/>
</dbReference>
<dbReference type="InterPro" id="IPR005123">
    <property type="entry name" value="Oxoglu/Fe-dep_dioxygenase_dom"/>
</dbReference>
<keyword evidence="2" id="KW-0479">Metal-binding</keyword>
<dbReference type="GO" id="GO:0016706">
    <property type="term" value="F:2-oxoglutarate-dependent dioxygenase activity"/>
    <property type="evidence" value="ECO:0007669"/>
    <property type="project" value="InterPro"/>
</dbReference>
<evidence type="ECO:0000256" key="1">
    <source>
        <dbReference type="ARBA" id="ARBA00001961"/>
    </source>
</evidence>
<dbReference type="GO" id="GO:0006974">
    <property type="term" value="P:DNA damage response"/>
    <property type="evidence" value="ECO:0007669"/>
    <property type="project" value="TreeGrafter"/>
</dbReference>
<sequence length="226" mass="25295">MLLRVPQVLNANELKQMQALMAKAEWIDGKVTAGTQSAQVKRNIQLPETSADAEAARQIVLKALSRNALFFSAALPKKIYPPLFNQYRDGMDFGSHIDNAVRTHAISGMHVRTDISCTLFITDPESYDGGELVVEDTYGQQMVKLPAGDMVMYPGTSLHHVRPVTRGARLASFFWVQSMIRDDVQRTLLFDMDAAIVTLRQQMGDTAPVIRLTGNYHNLIRMWADT</sequence>
<dbReference type="EC" id="1.14.11.-" evidence="7"/>
<reference evidence="7" key="1">
    <citation type="submission" date="2016-10" db="EMBL/GenBank/DDBJ databases">
        <title>Sequence of Gallionella enrichment culture.</title>
        <authorList>
            <person name="Poehlein A."/>
            <person name="Muehling M."/>
            <person name="Daniel R."/>
        </authorList>
    </citation>
    <scope>NUCLEOTIDE SEQUENCE</scope>
</reference>
<dbReference type="InterPro" id="IPR041097">
    <property type="entry name" value="PKHD_C"/>
</dbReference>
<dbReference type="HAMAP" id="MF_00657">
    <property type="entry name" value="Hydroxyl_YbiX"/>
    <property type="match status" value="1"/>
</dbReference>
<dbReference type="GO" id="GO:0031418">
    <property type="term" value="F:L-ascorbic acid binding"/>
    <property type="evidence" value="ECO:0007669"/>
    <property type="project" value="InterPro"/>
</dbReference>
<name>A0A1J5SV10_9ZZZZ</name>
<dbReference type="EMBL" id="MLJW01000017">
    <property type="protein sequence ID" value="OIR12319.1"/>
    <property type="molecule type" value="Genomic_DNA"/>
</dbReference>
<keyword evidence="3" id="KW-0223">Dioxygenase</keyword>
<feature type="domain" description="Fe2OG dioxygenase" evidence="6">
    <location>
        <begin position="78"/>
        <end position="178"/>
    </location>
</feature>
<dbReference type="InterPro" id="IPR044862">
    <property type="entry name" value="Pro_4_hyd_alph_FE2OG_OXY"/>
</dbReference>
<dbReference type="Pfam" id="PF18331">
    <property type="entry name" value="PKHD_C"/>
    <property type="match status" value="1"/>
</dbReference>
<dbReference type="SMART" id="SM00702">
    <property type="entry name" value="P4Hc"/>
    <property type="match status" value="1"/>
</dbReference>
<dbReference type="NCBIfam" id="NF003973">
    <property type="entry name" value="PRK05467.1-2"/>
    <property type="match status" value="1"/>
</dbReference>
<evidence type="ECO:0000256" key="4">
    <source>
        <dbReference type="ARBA" id="ARBA00023002"/>
    </source>
</evidence>
<dbReference type="Gene3D" id="2.60.120.620">
    <property type="entry name" value="q2cbj1_9rhob like domain"/>
    <property type="match status" value="1"/>
</dbReference>
<protein>
    <submittedName>
        <fullName evidence="7">PKHD-type hydroxylase</fullName>
        <ecNumber evidence="7">1.14.11.-</ecNumber>
    </submittedName>
</protein>
<evidence type="ECO:0000259" key="6">
    <source>
        <dbReference type="PROSITE" id="PS51471"/>
    </source>
</evidence>
<dbReference type="PANTHER" id="PTHR41536">
    <property type="entry name" value="PKHD-TYPE HYDROXYLASE YBIX"/>
    <property type="match status" value="1"/>
</dbReference>
<proteinExistence type="inferred from homology"/>
<keyword evidence="5" id="KW-0408">Iron</keyword>
<dbReference type="Gene3D" id="4.10.860.20">
    <property type="entry name" value="Rabenosyn, Rab binding domain"/>
    <property type="match status" value="1"/>
</dbReference>
<dbReference type="InterPro" id="IPR023550">
    <property type="entry name" value="PKHD_hydroxylase"/>
</dbReference>
<dbReference type="NCBIfam" id="NF003974">
    <property type="entry name" value="PRK05467.1-3"/>
    <property type="match status" value="1"/>
</dbReference>
<gene>
    <name evidence="7" type="ORF">GALL_60180</name>
</gene>
<comment type="cofactor">
    <cofactor evidence="1">
        <name>L-ascorbate</name>
        <dbReference type="ChEBI" id="CHEBI:38290"/>
    </cofactor>
</comment>
<comment type="caution">
    <text evidence="7">The sequence shown here is derived from an EMBL/GenBank/DDBJ whole genome shotgun (WGS) entry which is preliminary data.</text>
</comment>
<dbReference type="PROSITE" id="PS51471">
    <property type="entry name" value="FE2OG_OXY"/>
    <property type="match status" value="1"/>
</dbReference>
<accession>A0A1J5SV10</accession>
<organism evidence="7">
    <name type="scientific">mine drainage metagenome</name>
    <dbReference type="NCBI Taxonomy" id="410659"/>
    <lineage>
        <taxon>unclassified sequences</taxon>
        <taxon>metagenomes</taxon>
        <taxon>ecological metagenomes</taxon>
    </lineage>
</organism>
<dbReference type="Pfam" id="PF13640">
    <property type="entry name" value="2OG-FeII_Oxy_3"/>
    <property type="match status" value="1"/>
</dbReference>
<evidence type="ECO:0000256" key="3">
    <source>
        <dbReference type="ARBA" id="ARBA00022964"/>
    </source>
</evidence>
<dbReference type="GO" id="GO:0006879">
    <property type="term" value="P:intracellular iron ion homeostasis"/>
    <property type="evidence" value="ECO:0007669"/>
    <property type="project" value="TreeGrafter"/>
</dbReference>
<keyword evidence="4 7" id="KW-0560">Oxidoreductase</keyword>
<evidence type="ECO:0000313" key="7">
    <source>
        <dbReference type="EMBL" id="OIR12319.1"/>
    </source>
</evidence>
<dbReference type="GO" id="GO:0005506">
    <property type="term" value="F:iron ion binding"/>
    <property type="evidence" value="ECO:0007669"/>
    <property type="project" value="InterPro"/>
</dbReference>
<evidence type="ECO:0000256" key="2">
    <source>
        <dbReference type="ARBA" id="ARBA00022723"/>
    </source>
</evidence>
<dbReference type="PANTHER" id="PTHR41536:SF1">
    <property type="entry name" value="PKHD-TYPE HYDROXYLASE YBIX"/>
    <property type="match status" value="1"/>
</dbReference>